<sequence length="153" mass="18520">MGEDNYTKALKKFDELNTEANLEILLDNTYKSKKELLNFFWYKKYKDIKNLSEVNEFDFVETLYKNYQRSRRFGQVGGFAFSMMTWDTVFKRLSPLTKLMIGGIICYYGGELSLYYHIDYYYKPLSQIFNRKYRPQIEKYNQKKRSLMKENEG</sequence>
<proteinExistence type="predicted"/>
<organism evidence="1 2">
    <name type="scientific">Blepharisma stoltei</name>
    <dbReference type="NCBI Taxonomy" id="1481888"/>
    <lineage>
        <taxon>Eukaryota</taxon>
        <taxon>Sar</taxon>
        <taxon>Alveolata</taxon>
        <taxon>Ciliophora</taxon>
        <taxon>Postciliodesmatophora</taxon>
        <taxon>Heterotrichea</taxon>
        <taxon>Heterotrichida</taxon>
        <taxon>Blepharismidae</taxon>
        <taxon>Blepharisma</taxon>
    </lineage>
</organism>
<evidence type="ECO:0000313" key="2">
    <source>
        <dbReference type="Proteomes" id="UP001162131"/>
    </source>
</evidence>
<gene>
    <name evidence="1" type="ORF">BSTOLATCC_MIC24204</name>
</gene>
<protein>
    <submittedName>
        <fullName evidence="1">Uncharacterized protein</fullName>
    </submittedName>
</protein>
<name>A0AAU9J7U3_9CILI</name>
<dbReference type="Proteomes" id="UP001162131">
    <property type="component" value="Unassembled WGS sequence"/>
</dbReference>
<keyword evidence="2" id="KW-1185">Reference proteome</keyword>
<evidence type="ECO:0000313" key="1">
    <source>
        <dbReference type="EMBL" id="CAG9319653.1"/>
    </source>
</evidence>
<dbReference type="AlphaFoldDB" id="A0AAU9J7U3"/>
<dbReference type="EMBL" id="CAJZBQ010000023">
    <property type="protein sequence ID" value="CAG9319653.1"/>
    <property type="molecule type" value="Genomic_DNA"/>
</dbReference>
<reference evidence="1" key="1">
    <citation type="submission" date="2021-09" db="EMBL/GenBank/DDBJ databases">
        <authorList>
            <consortium name="AG Swart"/>
            <person name="Singh M."/>
            <person name="Singh A."/>
            <person name="Seah K."/>
            <person name="Emmerich C."/>
        </authorList>
    </citation>
    <scope>NUCLEOTIDE SEQUENCE</scope>
    <source>
        <strain evidence="1">ATCC30299</strain>
    </source>
</reference>
<accession>A0AAU9J7U3</accession>
<comment type="caution">
    <text evidence="1">The sequence shown here is derived from an EMBL/GenBank/DDBJ whole genome shotgun (WGS) entry which is preliminary data.</text>
</comment>